<dbReference type="GO" id="GO:0003676">
    <property type="term" value="F:nucleic acid binding"/>
    <property type="evidence" value="ECO:0007669"/>
    <property type="project" value="InterPro"/>
</dbReference>
<accession>A0AAW2PCB8</accession>
<dbReference type="EMBL" id="JACGWM010000009">
    <property type="protein sequence ID" value="KAL0352371.1"/>
    <property type="molecule type" value="Genomic_DNA"/>
</dbReference>
<evidence type="ECO:0000256" key="1">
    <source>
        <dbReference type="ARBA" id="ARBA00012493"/>
    </source>
</evidence>
<dbReference type="Pfam" id="PF17917">
    <property type="entry name" value="RT_RNaseH"/>
    <property type="match status" value="1"/>
</dbReference>
<dbReference type="Gene3D" id="1.10.340.70">
    <property type="match status" value="1"/>
</dbReference>
<dbReference type="InterPro" id="IPR041373">
    <property type="entry name" value="RT_RNaseH"/>
</dbReference>
<dbReference type="AlphaFoldDB" id="A0AAW2PCB8"/>
<keyword evidence="6" id="KW-0378">Hydrolase</keyword>
<keyword evidence="3" id="KW-0548">Nucleotidyltransferase</keyword>
<dbReference type="CDD" id="cd01647">
    <property type="entry name" value="RT_LTR"/>
    <property type="match status" value="1"/>
</dbReference>
<evidence type="ECO:0000259" key="9">
    <source>
        <dbReference type="Pfam" id="PF00078"/>
    </source>
</evidence>
<comment type="caution">
    <text evidence="12">The sequence shown here is derived from an EMBL/GenBank/DDBJ whole genome shotgun (WGS) entry which is preliminary data.</text>
</comment>
<evidence type="ECO:0000259" key="11">
    <source>
        <dbReference type="Pfam" id="PF17921"/>
    </source>
</evidence>
<dbReference type="CDD" id="cd09274">
    <property type="entry name" value="RNase_HI_RT_Ty3"/>
    <property type="match status" value="1"/>
</dbReference>
<feature type="compositionally biased region" description="Polar residues" evidence="8">
    <location>
        <begin position="170"/>
        <end position="186"/>
    </location>
</feature>
<evidence type="ECO:0000256" key="2">
    <source>
        <dbReference type="ARBA" id="ARBA00022679"/>
    </source>
</evidence>
<dbReference type="InterPro" id="IPR021109">
    <property type="entry name" value="Peptidase_aspartic_dom_sf"/>
</dbReference>
<feature type="compositionally biased region" description="Polar residues" evidence="8">
    <location>
        <begin position="201"/>
        <end position="214"/>
    </location>
</feature>
<keyword evidence="4" id="KW-0540">Nuclease</keyword>
<dbReference type="CDD" id="cd00303">
    <property type="entry name" value="retropepsin_like"/>
    <property type="match status" value="1"/>
</dbReference>
<reference evidence="12" key="1">
    <citation type="submission" date="2020-06" db="EMBL/GenBank/DDBJ databases">
        <authorList>
            <person name="Li T."/>
            <person name="Hu X."/>
            <person name="Zhang T."/>
            <person name="Song X."/>
            <person name="Zhang H."/>
            <person name="Dai N."/>
            <person name="Sheng W."/>
            <person name="Hou X."/>
            <person name="Wei L."/>
        </authorList>
    </citation>
    <scope>NUCLEOTIDE SEQUENCE</scope>
    <source>
        <strain evidence="12">KEN8</strain>
        <tissue evidence="12">Leaf</tissue>
    </source>
</reference>
<proteinExistence type="predicted"/>
<dbReference type="Gene3D" id="2.40.70.10">
    <property type="entry name" value="Acid Proteases"/>
    <property type="match status" value="1"/>
</dbReference>
<evidence type="ECO:0000256" key="8">
    <source>
        <dbReference type="SAM" id="MobiDB-lite"/>
    </source>
</evidence>
<evidence type="ECO:0000256" key="6">
    <source>
        <dbReference type="ARBA" id="ARBA00022801"/>
    </source>
</evidence>
<dbReference type="InterPro" id="IPR036397">
    <property type="entry name" value="RNaseH_sf"/>
</dbReference>
<feature type="domain" description="Integrase zinc-binding" evidence="11">
    <location>
        <begin position="850"/>
        <end position="906"/>
    </location>
</feature>
<reference evidence="12" key="2">
    <citation type="journal article" date="2024" name="Plant">
        <title>Genomic evolution and insights into agronomic trait innovations of Sesamum species.</title>
        <authorList>
            <person name="Miao H."/>
            <person name="Wang L."/>
            <person name="Qu L."/>
            <person name="Liu H."/>
            <person name="Sun Y."/>
            <person name="Le M."/>
            <person name="Wang Q."/>
            <person name="Wei S."/>
            <person name="Zheng Y."/>
            <person name="Lin W."/>
            <person name="Duan Y."/>
            <person name="Cao H."/>
            <person name="Xiong S."/>
            <person name="Wang X."/>
            <person name="Wei L."/>
            <person name="Li C."/>
            <person name="Ma Q."/>
            <person name="Ju M."/>
            <person name="Zhao R."/>
            <person name="Li G."/>
            <person name="Mu C."/>
            <person name="Tian Q."/>
            <person name="Mei H."/>
            <person name="Zhang T."/>
            <person name="Gao T."/>
            <person name="Zhang H."/>
        </authorList>
    </citation>
    <scope>NUCLEOTIDE SEQUENCE</scope>
    <source>
        <strain evidence="12">KEN8</strain>
    </source>
</reference>
<dbReference type="EC" id="2.7.7.49" evidence="1"/>
<feature type="region of interest" description="Disordered" evidence="8">
    <location>
        <begin position="1"/>
        <end position="28"/>
    </location>
</feature>
<feature type="region of interest" description="Disordered" evidence="8">
    <location>
        <begin position="170"/>
        <end position="214"/>
    </location>
</feature>
<keyword evidence="2" id="KW-0808">Transferase</keyword>
<dbReference type="PANTHER" id="PTHR37984:SF5">
    <property type="entry name" value="PROTEIN NYNRIN-LIKE"/>
    <property type="match status" value="1"/>
</dbReference>
<evidence type="ECO:0000259" key="10">
    <source>
        <dbReference type="Pfam" id="PF17917"/>
    </source>
</evidence>
<evidence type="ECO:0000256" key="3">
    <source>
        <dbReference type="ARBA" id="ARBA00022695"/>
    </source>
</evidence>
<dbReference type="Pfam" id="PF17921">
    <property type="entry name" value="Integrase_H2C2"/>
    <property type="match status" value="1"/>
</dbReference>
<dbReference type="GO" id="GO:0016787">
    <property type="term" value="F:hydrolase activity"/>
    <property type="evidence" value="ECO:0007669"/>
    <property type="project" value="UniProtKB-KW"/>
</dbReference>
<dbReference type="FunFam" id="3.30.70.270:FF:000003">
    <property type="entry name" value="Transposon Ty3-G Gag-Pol polyprotein"/>
    <property type="match status" value="1"/>
</dbReference>
<dbReference type="InterPro" id="IPR000477">
    <property type="entry name" value="RT_dom"/>
</dbReference>
<dbReference type="Pfam" id="PF00078">
    <property type="entry name" value="RVT_1"/>
    <property type="match status" value="1"/>
</dbReference>
<dbReference type="Pfam" id="PF08284">
    <property type="entry name" value="RVP_2"/>
    <property type="match status" value="1"/>
</dbReference>
<dbReference type="PANTHER" id="PTHR37984">
    <property type="entry name" value="PROTEIN CBG26694"/>
    <property type="match status" value="1"/>
</dbReference>
<evidence type="ECO:0000313" key="12">
    <source>
        <dbReference type="EMBL" id="KAL0352371.1"/>
    </source>
</evidence>
<dbReference type="InterPro" id="IPR043128">
    <property type="entry name" value="Rev_trsase/Diguanyl_cyclase"/>
</dbReference>
<evidence type="ECO:0000256" key="5">
    <source>
        <dbReference type="ARBA" id="ARBA00022759"/>
    </source>
</evidence>
<dbReference type="GO" id="GO:0004519">
    <property type="term" value="F:endonuclease activity"/>
    <property type="evidence" value="ECO:0007669"/>
    <property type="project" value="UniProtKB-KW"/>
</dbReference>
<protein>
    <recommendedName>
        <fullName evidence="1">RNA-directed DNA polymerase</fullName>
        <ecNumber evidence="1">2.7.7.49</ecNumber>
    </recommendedName>
</protein>
<feature type="domain" description="Reverse transcriptase RNase H-like" evidence="10">
    <location>
        <begin position="643"/>
        <end position="737"/>
    </location>
</feature>
<evidence type="ECO:0000256" key="4">
    <source>
        <dbReference type="ARBA" id="ARBA00022722"/>
    </source>
</evidence>
<evidence type="ECO:0000256" key="7">
    <source>
        <dbReference type="ARBA" id="ARBA00022918"/>
    </source>
</evidence>
<dbReference type="Gene3D" id="3.10.10.10">
    <property type="entry name" value="HIV Type 1 Reverse Transcriptase, subunit A, domain 1"/>
    <property type="match status" value="2"/>
</dbReference>
<name>A0AAW2PCB8_9LAMI</name>
<dbReference type="Gene3D" id="3.30.420.10">
    <property type="entry name" value="Ribonuclease H-like superfamily/Ribonuclease H"/>
    <property type="match status" value="1"/>
</dbReference>
<organism evidence="12">
    <name type="scientific">Sesamum calycinum</name>
    <dbReference type="NCBI Taxonomy" id="2727403"/>
    <lineage>
        <taxon>Eukaryota</taxon>
        <taxon>Viridiplantae</taxon>
        <taxon>Streptophyta</taxon>
        <taxon>Embryophyta</taxon>
        <taxon>Tracheophyta</taxon>
        <taxon>Spermatophyta</taxon>
        <taxon>Magnoliopsida</taxon>
        <taxon>eudicotyledons</taxon>
        <taxon>Gunneridae</taxon>
        <taxon>Pentapetalae</taxon>
        <taxon>asterids</taxon>
        <taxon>lamiids</taxon>
        <taxon>Lamiales</taxon>
        <taxon>Pedaliaceae</taxon>
        <taxon>Sesamum</taxon>
    </lineage>
</organism>
<dbReference type="InterPro" id="IPR050951">
    <property type="entry name" value="Retrovirus_Pol_polyprotein"/>
</dbReference>
<dbReference type="FunFam" id="3.10.20.370:FF:000001">
    <property type="entry name" value="Retrovirus-related Pol polyprotein from transposon 17.6-like protein"/>
    <property type="match status" value="1"/>
</dbReference>
<keyword evidence="5" id="KW-0255">Endonuclease</keyword>
<dbReference type="SUPFAM" id="SSF54160">
    <property type="entry name" value="Chromo domain-like"/>
    <property type="match status" value="1"/>
</dbReference>
<sequence>MEASGENAAGPTESLESVQGHDHGAKVFAGTTDPAEAEEWLRNTERVLDRMHFRAKIKNSLTNTSPVYRNRKKVEFLELKQSELSVAGYELQFLRLSKYAPEEFVLGVLVYKEVGIEAEEWVRLVGLLQCLLVEEGLTRSDLGEDKVQLDHSVEDLFLLVPTAVGDTLGSQISGPSSVGENSQRAGTSRGRGRGGRGGGNISTTSTVKSSQPQPQARVYAITKDQAPSAPEVITGSFSICGSNAHVLIDPRSTCSFISHDFASRVHASIESLGHDLCVSMPAGGVMLVNTVVRSCPIVVEGVTLYADLVVINLREFDVILGMDWLSCNHALVDCQTKEVTVEVNGQMHTVIVGERKVIPNCLISVVTAFKLIKGGCEAYLASVRDTTKVGPSVLDVPVVREFPDVFPEELPGLPPHREVDFEIETILGATPISITPYRMAPLELKELKKQLEELLDKGIRPSISPWGAPVLFVKKKDGRYWQLRVEKGSILKITFRTRYDYYEFVVMPFGLTNAPAAFMSLMNKTLQPFLDQFVIVFIDDTLIYSSSHEEHEQHLRTVLQILREKQLYAKFSKCEFWMEEIAFLGHVVSKEGVQPDPAKVKAIMEWEQLKNVLEVRSFFGLAELKKRLTSAPILALSSWDGGYVVYTDASRQGLGCVLMQHGKVITYASRQLRPHEMNYPTHDLELAAIVHALKIWRHYLYGETFQIFTDHKSLKYIPTQKELNLRQRRWIELLKDYDCTIEYHPGNENIVADALSRKTVDQLASMICYNMEYLTALRAMDVHFSVGGDMLLATMQVKPYLKDKIKNAHNKDPYLQKMKTKVQEGKNNQFIIQDDGMLLNGKRVCVPNVEELRMEIMHEAHYTPYAMHPSSTKMYRDLRRYYWWPTMKKDVVEFVARCLTCQQVKTEHQAPAGKLHPLSVPEWKFVWKEMSKPIYWDIEGLRQLEGPELVQQTIHDVFHVAILRRYRFDPSHILREPEIEISKELTYVEEPIEILDRSIKKLRNKEIPMVKVRWSHHSPRKATWEVEENMREKYPYLFPELAHPSANIFQEYILRCQSIEGFTLSMTIKGDIAVVLVAGATSDKMEREFLNRFHSTRRTVSMIKLTNARQWEDEPVIEYINTLALLELELQRKTLRDICHRNVHPRHALGTHLHSARDQAKKL</sequence>
<feature type="domain" description="Reverse transcriptase" evidence="9">
    <location>
        <begin position="489"/>
        <end position="587"/>
    </location>
</feature>
<dbReference type="InterPro" id="IPR016197">
    <property type="entry name" value="Chromo-like_dom_sf"/>
</dbReference>
<keyword evidence="7" id="KW-0695">RNA-directed DNA polymerase</keyword>
<dbReference type="InterPro" id="IPR041588">
    <property type="entry name" value="Integrase_H2C2"/>
</dbReference>
<dbReference type="InterPro" id="IPR043502">
    <property type="entry name" value="DNA/RNA_pol_sf"/>
</dbReference>
<gene>
    <name evidence="12" type="ORF">Scaly_1625800</name>
</gene>
<dbReference type="GO" id="GO:0003964">
    <property type="term" value="F:RNA-directed DNA polymerase activity"/>
    <property type="evidence" value="ECO:0007669"/>
    <property type="project" value="UniProtKB-KW"/>
</dbReference>
<dbReference type="SUPFAM" id="SSF56672">
    <property type="entry name" value="DNA/RNA polymerases"/>
    <property type="match status" value="1"/>
</dbReference>
<dbReference type="Gene3D" id="3.30.70.270">
    <property type="match status" value="1"/>
</dbReference>